<feature type="compositionally biased region" description="Basic and acidic residues" evidence="2">
    <location>
        <begin position="280"/>
        <end position="289"/>
    </location>
</feature>
<dbReference type="InterPro" id="IPR036412">
    <property type="entry name" value="HAD-like_sf"/>
</dbReference>
<feature type="compositionally biased region" description="Polar residues" evidence="2">
    <location>
        <begin position="258"/>
        <end position="269"/>
    </location>
</feature>
<evidence type="ECO:0000313" key="4">
    <source>
        <dbReference type="EMBL" id="KAI3926029.1"/>
    </source>
</evidence>
<feature type="region of interest" description="Disordered" evidence="2">
    <location>
        <begin position="1"/>
        <end position="20"/>
    </location>
</feature>
<comment type="function">
    <text evidence="1">Essential component of the TIM23 complex, a complex that mediates the translocation of transit peptide-containing proteins across the mitochondrial inner membrane.</text>
</comment>
<feature type="compositionally biased region" description="Basic and acidic residues" evidence="2">
    <location>
        <begin position="1"/>
        <end position="12"/>
    </location>
</feature>
<dbReference type="AlphaFoldDB" id="A0AAD4SYY7"/>
<keyword evidence="1" id="KW-0653">Protein transport</keyword>
<keyword evidence="5" id="KW-1185">Reference proteome</keyword>
<comment type="subcellular location">
    <subcellularLocation>
        <location evidence="1">Mitochondrion inner membrane</location>
        <topology evidence="1">Single-pass membrane protein</topology>
    </subcellularLocation>
</comment>
<dbReference type="InterPro" id="IPR023214">
    <property type="entry name" value="HAD_sf"/>
</dbReference>
<dbReference type="Proteomes" id="UP001202328">
    <property type="component" value="Unassembled WGS sequence"/>
</dbReference>
<sequence length="556" mass="63836">MEVKETHLDENASLKINDGNENTPLEIMLEKGNNFVEKISLNEKNKEEISLITQMEMEIEVKETQLGQNEDAEQNAAPSKKNDGNGNTPPEIMLEKGNNFVEEISFNEKNKEEISLVTQMEMEIEVKETQLGQNEDAEQNAALLKKTDGNENTPLEIMLEKGNNFVEEISLNKKNKEEISLIAQMEMEIEVKETQLGNEDAEQIAATSKTNDGNENTPMEIMLEKGNNFVEEISLNEKNKEEISLITQVNDTKEEISGDTNDSQISTESSNKKKIKRRWTSKEKQDRKNYFSNEGKVVSENSKSIREEKKVKINGTSKRRSSNFDVVVRVRQVITRTDKKLLVLDLNGLLADLSNHLGKKTRTKRPYCDEFLKFCFERFHVGVWSSRKKSNVINVVNFLMGDMKENLLFCWDVSHCTETGFRVLGNWYKPMVLKELKKLWNKYEPNLPWQKGVFNESNTLLLDDSPYKALCNPLYTAIFPSSYTREVLNDNSLGPGGDLWVYLEGLVLAGNVQQYVEQHPFGQPAITSRNPKWGFYLEVFNAVVRKMSQMEFLEYL</sequence>
<dbReference type="SMART" id="SM00577">
    <property type="entry name" value="CPDc"/>
    <property type="match status" value="1"/>
</dbReference>
<keyword evidence="1" id="KW-0811">Translocation</keyword>
<dbReference type="PROSITE" id="PS50969">
    <property type="entry name" value="FCP1"/>
    <property type="match status" value="1"/>
</dbReference>
<dbReference type="Pfam" id="PF03031">
    <property type="entry name" value="NIF"/>
    <property type="match status" value="1"/>
</dbReference>
<protein>
    <recommendedName>
        <fullName evidence="1">Mitochondrial import inner membrane translocase subunit TIM50</fullName>
    </recommendedName>
</protein>
<dbReference type="EMBL" id="JAJJMB010008071">
    <property type="protein sequence ID" value="KAI3926029.1"/>
    <property type="molecule type" value="Genomic_DNA"/>
</dbReference>
<dbReference type="InterPro" id="IPR004274">
    <property type="entry name" value="FCP1_dom"/>
</dbReference>
<evidence type="ECO:0000259" key="3">
    <source>
        <dbReference type="PROSITE" id="PS50969"/>
    </source>
</evidence>
<organism evidence="4 5">
    <name type="scientific">Papaver atlanticum</name>
    <dbReference type="NCBI Taxonomy" id="357466"/>
    <lineage>
        <taxon>Eukaryota</taxon>
        <taxon>Viridiplantae</taxon>
        <taxon>Streptophyta</taxon>
        <taxon>Embryophyta</taxon>
        <taxon>Tracheophyta</taxon>
        <taxon>Spermatophyta</taxon>
        <taxon>Magnoliopsida</taxon>
        <taxon>Ranunculales</taxon>
        <taxon>Papaveraceae</taxon>
        <taxon>Papaveroideae</taxon>
        <taxon>Papaver</taxon>
    </lineage>
</organism>
<keyword evidence="1" id="KW-0496">Mitochondrion</keyword>
<dbReference type="SUPFAM" id="SSF56784">
    <property type="entry name" value="HAD-like"/>
    <property type="match status" value="1"/>
</dbReference>
<comment type="similarity">
    <text evidence="1">Belongs to the TIM50 family.</text>
</comment>
<dbReference type="GO" id="GO:0005744">
    <property type="term" value="C:TIM23 mitochondrial import inner membrane translocase complex"/>
    <property type="evidence" value="ECO:0007669"/>
    <property type="project" value="UniProtKB-UniRule"/>
</dbReference>
<evidence type="ECO:0000256" key="1">
    <source>
        <dbReference type="RuleBase" id="RU365079"/>
    </source>
</evidence>
<reference evidence="4" key="1">
    <citation type="submission" date="2022-04" db="EMBL/GenBank/DDBJ databases">
        <title>A functionally conserved STORR gene fusion in Papaver species that diverged 16.8 million years ago.</title>
        <authorList>
            <person name="Catania T."/>
        </authorList>
    </citation>
    <scope>NUCLEOTIDE SEQUENCE</scope>
    <source>
        <strain evidence="4">S-188037</strain>
    </source>
</reference>
<evidence type="ECO:0000256" key="2">
    <source>
        <dbReference type="SAM" id="MobiDB-lite"/>
    </source>
</evidence>
<dbReference type="InterPro" id="IPR050365">
    <property type="entry name" value="TIM50"/>
</dbReference>
<feature type="domain" description="FCP1 homology" evidence="3">
    <location>
        <begin position="335"/>
        <end position="506"/>
    </location>
</feature>
<comment type="caution">
    <text evidence="4">The sequence shown here is derived from an EMBL/GenBank/DDBJ whole genome shotgun (WGS) entry which is preliminary data.</text>
</comment>
<proteinExistence type="inferred from homology"/>
<gene>
    <name evidence="4" type="ORF">MKW98_028165</name>
</gene>
<evidence type="ECO:0000313" key="5">
    <source>
        <dbReference type="Proteomes" id="UP001202328"/>
    </source>
</evidence>
<name>A0AAD4SYY7_9MAGN</name>
<dbReference type="PANTHER" id="PTHR12210">
    <property type="entry name" value="DULLARD PROTEIN PHOSPHATASE"/>
    <property type="match status" value="1"/>
</dbReference>
<keyword evidence="1" id="KW-0809">Transit peptide</keyword>
<dbReference type="Gene3D" id="3.40.50.1000">
    <property type="entry name" value="HAD superfamily/HAD-like"/>
    <property type="match status" value="1"/>
</dbReference>
<feature type="region of interest" description="Disordered" evidence="2">
    <location>
        <begin position="254"/>
        <end position="295"/>
    </location>
</feature>
<keyword evidence="1" id="KW-0813">Transport</keyword>
<comment type="subunit">
    <text evidence="1">Component of the TIM23 complex.</text>
</comment>
<feature type="region of interest" description="Disordered" evidence="2">
    <location>
        <begin position="66"/>
        <end position="90"/>
    </location>
</feature>
<dbReference type="GO" id="GO:0015031">
    <property type="term" value="P:protein transport"/>
    <property type="evidence" value="ECO:0007669"/>
    <property type="project" value="UniProtKB-KW"/>
</dbReference>
<accession>A0AAD4SYY7</accession>